<dbReference type="HOGENOM" id="CLU_028200_0_4_1"/>
<proteinExistence type="inferred from homology"/>
<dbReference type="OMA" id="THETEIS"/>
<evidence type="ECO:0000313" key="9">
    <source>
        <dbReference type="EMBL" id="EMR69180.1"/>
    </source>
</evidence>
<evidence type="ECO:0000256" key="7">
    <source>
        <dbReference type="SAM" id="Phobius"/>
    </source>
</evidence>
<feature type="transmembrane region" description="Helical" evidence="7">
    <location>
        <begin position="184"/>
        <end position="210"/>
    </location>
</feature>
<evidence type="ECO:0000256" key="2">
    <source>
        <dbReference type="ARBA" id="ARBA00022692"/>
    </source>
</evidence>
<dbReference type="Proteomes" id="UP000012174">
    <property type="component" value="Unassembled WGS sequence"/>
</dbReference>
<evidence type="ECO:0000313" key="10">
    <source>
        <dbReference type="Proteomes" id="UP000012174"/>
    </source>
</evidence>
<keyword evidence="3 7" id="KW-1133">Transmembrane helix</keyword>
<feature type="domain" description="Rhodopsin" evidence="8">
    <location>
        <begin position="46"/>
        <end position="284"/>
    </location>
</feature>
<protein>
    <submittedName>
        <fullName evidence="9">Putative integral membrane protein</fullName>
    </submittedName>
</protein>
<comment type="subcellular location">
    <subcellularLocation>
        <location evidence="1">Membrane</location>
        <topology evidence="1">Multi-pass membrane protein</topology>
    </subcellularLocation>
</comment>
<dbReference type="GO" id="GO:0016020">
    <property type="term" value="C:membrane"/>
    <property type="evidence" value="ECO:0007669"/>
    <property type="project" value="UniProtKB-SubCell"/>
</dbReference>
<dbReference type="KEGG" id="ela:UCREL1_3821"/>
<dbReference type="InterPro" id="IPR049326">
    <property type="entry name" value="Rhodopsin_dom_fungi"/>
</dbReference>
<dbReference type="AlphaFoldDB" id="M7TRA6"/>
<dbReference type="Pfam" id="PF20684">
    <property type="entry name" value="Fung_rhodopsin"/>
    <property type="match status" value="1"/>
</dbReference>
<keyword evidence="10" id="KW-1185">Reference proteome</keyword>
<keyword evidence="4 7" id="KW-0472">Membrane</keyword>
<sequence>MSEDPIYYAEPPPGQVRVTVNPPTRRNDLMAAGIATTTIAALAFALRLYTRLRVIKKGLNVDDWLVTAAFVMSLAMLAFVKKDIDHGLTYHVWDILQSDYHIGERLYGLLAYLTFIWSVSLAKMSMLALYLRLSPHEWVRWSCSISILIVISYSITASLVESLACRPLRAIIDESMEAECYDSYPAYIALSSLNIIMDVVILLLPIPLVIQMQLPTRQKISLILLFATGILVCCVALKRVTYIPVLEASEDYDWDAVPDMILCFIEVNAGIVCASVPVVRPFFTRFLPVFLSSRKSSGLDLSTPNGIRVIHTVEQRNRERKNFKRRNVPQDDDSYDLSTLDDLSRSQGSSYQDDEEKAP</sequence>
<name>M7TRA6_EUTLA</name>
<dbReference type="OrthoDB" id="444631at2759"/>
<gene>
    <name evidence="9" type="ORF">UCREL1_3821</name>
</gene>
<evidence type="ECO:0000256" key="3">
    <source>
        <dbReference type="ARBA" id="ARBA00022989"/>
    </source>
</evidence>
<feature type="transmembrane region" description="Helical" evidence="7">
    <location>
        <begin position="109"/>
        <end position="131"/>
    </location>
</feature>
<feature type="transmembrane region" description="Helical" evidence="7">
    <location>
        <begin position="29"/>
        <end position="49"/>
    </location>
</feature>
<evidence type="ECO:0000256" key="4">
    <source>
        <dbReference type="ARBA" id="ARBA00023136"/>
    </source>
</evidence>
<keyword evidence="2 7" id="KW-0812">Transmembrane</keyword>
<dbReference type="InterPro" id="IPR052337">
    <property type="entry name" value="SAT4-like"/>
</dbReference>
<evidence type="ECO:0000256" key="1">
    <source>
        <dbReference type="ARBA" id="ARBA00004141"/>
    </source>
</evidence>
<organism evidence="9 10">
    <name type="scientific">Eutypa lata (strain UCR-EL1)</name>
    <name type="common">Grapevine dieback disease fungus</name>
    <name type="synonym">Eutypa armeniacae</name>
    <dbReference type="NCBI Taxonomy" id="1287681"/>
    <lineage>
        <taxon>Eukaryota</taxon>
        <taxon>Fungi</taxon>
        <taxon>Dikarya</taxon>
        <taxon>Ascomycota</taxon>
        <taxon>Pezizomycotina</taxon>
        <taxon>Sordariomycetes</taxon>
        <taxon>Xylariomycetidae</taxon>
        <taxon>Xylariales</taxon>
        <taxon>Diatrypaceae</taxon>
        <taxon>Eutypa</taxon>
    </lineage>
</organism>
<reference evidence="10" key="1">
    <citation type="journal article" date="2013" name="Genome Announc.">
        <title>Draft genome sequence of the grapevine dieback fungus Eutypa lata UCR-EL1.</title>
        <authorList>
            <person name="Blanco-Ulate B."/>
            <person name="Rolshausen P.E."/>
            <person name="Cantu D."/>
        </authorList>
    </citation>
    <scope>NUCLEOTIDE SEQUENCE [LARGE SCALE GENOMIC DNA]</scope>
    <source>
        <strain evidence="10">UCR-EL1</strain>
    </source>
</reference>
<accession>M7TRA6</accession>
<feature type="transmembrane region" description="Helical" evidence="7">
    <location>
        <begin position="61"/>
        <end position="80"/>
    </location>
</feature>
<feature type="transmembrane region" description="Helical" evidence="7">
    <location>
        <begin position="143"/>
        <end position="164"/>
    </location>
</feature>
<comment type="similarity">
    <text evidence="5">Belongs to the SAT4 family.</text>
</comment>
<feature type="transmembrane region" description="Helical" evidence="7">
    <location>
        <begin position="222"/>
        <end position="240"/>
    </location>
</feature>
<evidence type="ECO:0000256" key="6">
    <source>
        <dbReference type="SAM" id="MobiDB-lite"/>
    </source>
</evidence>
<feature type="transmembrane region" description="Helical" evidence="7">
    <location>
        <begin position="260"/>
        <end position="283"/>
    </location>
</feature>
<dbReference type="PANTHER" id="PTHR33048">
    <property type="entry name" value="PTH11-LIKE INTEGRAL MEMBRANE PROTEIN (AFU_ORTHOLOGUE AFUA_5G11245)"/>
    <property type="match status" value="1"/>
</dbReference>
<evidence type="ECO:0000259" key="8">
    <source>
        <dbReference type="Pfam" id="PF20684"/>
    </source>
</evidence>
<dbReference type="EMBL" id="KB706127">
    <property type="protein sequence ID" value="EMR69180.1"/>
    <property type="molecule type" value="Genomic_DNA"/>
</dbReference>
<dbReference type="eggNOG" id="ENOG502SHHF">
    <property type="taxonomic scope" value="Eukaryota"/>
</dbReference>
<dbReference type="PANTHER" id="PTHR33048:SF124">
    <property type="entry name" value="INTEGRAL MEMBRANE PROTEIN"/>
    <property type="match status" value="1"/>
</dbReference>
<feature type="region of interest" description="Disordered" evidence="6">
    <location>
        <begin position="320"/>
        <end position="359"/>
    </location>
</feature>
<evidence type="ECO:0000256" key="5">
    <source>
        <dbReference type="ARBA" id="ARBA00038359"/>
    </source>
</evidence>